<gene>
    <name evidence="2" type="ORF">A4X20_06195</name>
</gene>
<dbReference type="Pfam" id="PF04717">
    <property type="entry name" value="Phage_base_V"/>
    <property type="match status" value="1"/>
</dbReference>
<dbReference type="AlphaFoldDB" id="A0A178LTN3"/>
<evidence type="ECO:0000259" key="1">
    <source>
        <dbReference type="Pfam" id="PF04717"/>
    </source>
</evidence>
<dbReference type="Proteomes" id="UP000078396">
    <property type="component" value="Unassembled WGS sequence"/>
</dbReference>
<dbReference type="Gene3D" id="2.40.50.230">
    <property type="entry name" value="Gp5 N-terminal domain"/>
    <property type="match status" value="1"/>
</dbReference>
<accession>A0A178LTN3</accession>
<comment type="caution">
    <text evidence="2">The sequence shown here is derived from an EMBL/GenBank/DDBJ whole genome shotgun (WGS) entry which is preliminary data.</text>
</comment>
<organism evidence="2 3">
    <name type="scientific">Mycolicibacterium iranicum</name>
    <name type="common">Mycobacterium iranicum</name>
    <dbReference type="NCBI Taxonomy" id="912594"/>
    <lineage>
        <taxon>Bacteria</taxon>
        <taxon>Bacillati</taxon>
        <taxon>Actinomycetota</taxon>
        <taxon>Actinomycetes</taxon>
        <taxon>Mycobacteriales</taxon>
        <taxon>Mycobacteriaceae</taxon>
        <taxon>Mycolicibacterium</taxon>
    </lineage>
</organism>
<dbReference type="EMBL" id="LWCS01000032">
    <property type="protein sequence ID" value="OAN36783.1"/>
    <property type="molecule type" value="Genomic_DNA"/>
</dbReference>
<dbReference type="SUPFAM" id="SSF69255">
    <property type="entry name" value="gp5 N-terminal domain-like"/>
    <property type="match status" value="1"/>
</dbReference>
<evidence type="ECO:0000313" key="3">
    <source>
        <dbReference type="Proteomes" id="UP000078396"/>
    </source>
</evidence>
<reference evidence="2 3" key="1">
    <citation type="submission" date="2016-04" db="EMBL/GenBank/DDBJ databases">
        <title>Draft Genome Sequences of Staphylococcus capitis Strain H36, S. capitis Strain H65, S. cohnii Strain H62, S. hominis Strain H69, Mycobacterium iranicum Strain H39, Plantibacter sp. Strain H53, Pseudomonas oryzihabitans Strain H72, and Microbacterium sp. Strain H83, isolated from residential settings.</title>
        <authorList>
            <person name="Lymperopoulou D."/>
            <person name="Adams R.I."/>
            <person name="Lindow S."/>
            <person name="Coil D.A."/>
            <person name="Jospin G."/>
            <person name="Eisen J.A."/>
        </authorList>
    </citation>
    <scope>NUCLEOTIDE SEQUENCE [LARGE SCALE GENOMIC DNA]</scope>
    <source>
        <strain evidence="2 3">H39</strain>
    </source>
</reference>
<dbReference type="InterPro" id="IPR037026">
    <property type="entry name" value="Vgr_OB-fold_dom_sf"/>
</dbReference>
<proteinExistence type="predicted"/>
<evidence type="ECO:0000313" key="2">
    <source>
        <dbReference type="EMBL" id="OAN36783.1"/>
    </source>
</evidence>
<protein>
    <recommendedName>
        <fullName evidence="1">Gp5/Type VI secretion system Vgr protein OB-fold domain-containing protein</fullName>
    </recommendedName>
</protein>
<name>A0A178LTN3_MYCIR</name>
<sequence length="175" mass="19202">MMVNTTESVLAGIADQASTQYWGKYRGIVKNVDDDENMGRITCTVPSVYGDEVSPWALPAVPFAGQSHGFMLLPEPGDGVWVEFEAGDRSRPIWTGFWWARNEMPEEVSAERRVLVTSAGLKLVMDDGAKQIKLLHGDKAEITMSETSITLRFGSKSVVISDSDVSINGMSLKVM</sequence>
<dbReference type="InterPro" id="IPR006531">
    <property type="entry name" value="Gp5/Vgr_OB"/>
</dbReference>
<feature type="domain" description="Gp5/Type VI secretion system Vgr protein OB-fold" evidence="1">
    <location>
        <begin position="25"/>
        <end position="99"/>
    </location>
</feature>